<proteinExistence type="evidence at transcript level"/>
<feature type="domain" description="Trafficking protein particle complex subunit 13 middle" evidence="4">
    <location>
        <begin position="173"/>
        <end position="299"/>
    </location>
</feature>
<feature type="domain" description="Trafficking protein particle complex subunit 13 C-terminal" evidence="3">
    <location>
        <begin position="312"/>
        <end position="407"/>
    </location>
</feature>
<dbReference type="InterPro" id="IPR055428">
    <property type="entry name" value="TRAPPC13_C"/>
</dbReference>
<dbReference type="Pfam" id="PF23647">
    <property type="entry name" value="TRAPPC13_M"/>
    <property type="match status" value="1"/>
</dbReference>
<evidence type="ECO:0000259" key="3">
    <source>
        <dbReference type="Pfam" id="PF23643"/>
    </source>
</evidence>
<evidence type="ECO:0000256" key="1">
    <source>
        <dbReference type="ARBA" id="ARBA00010785"/>
    </source>
</evidence>
<evidence type="ECO:0000313" key="5">
    <source>
        <dbReference type="EMBL" id="LAA04930.1"/>
    </source>
</evidence>
<feature type="domain" description="Trafficking protein particle complex subunit 13 N-terminal" evidence="2">
    <location>
        <begin position="8"/>
        <end position="169"/>
    </location>
</feature>
<dbReference type="Pfam" id="PF23643">
    <property type="entry name" value="TRAPPC13_C"/>
    <property type="match status" value="1"/>
</dbReference>
<evidence type="ECO:0000259" key="4">
    <source>
        <dbReference type="Pfam" id="PF23647"/>
    </source>
</evidence>
<evidence type="ECO:0000259" key="2">
    <source>
        <dbReference type="Pfam" id="PF06159"/>
    </source>
</evidence>
<organism evidence="5">
    <name type="scientific">Parasteatoda tepidariorum</name>
    <name type="common">Common house spider</name>
    <name type="synonym">Achaearanea tepidariorum</name>
    <dbReference type="NCBI Taxonomy" id="114398"/>
    <lineage>
        <taxon>Eukaryota</taxon>
        <taxon>Metazoa</taxon>
        <taxon>Ecdysozoa</taxon>
        <taxon>Arthropoda</taxon>
        <taxon>Chelicerata</taxon>
        <taxon>Arachnida</taxon>
        <taxon>Araneae</taxon>
        <taxon>Araneomorphae</taxon>
        <taxon>Entelegynae</taxon>
        <taxon>Araneoidea</taxon>
        <taxon>Theridiidae</taxon>
        <taxon>Parasteatoda</taxon>
    </lineage>
</organism>
<sequence>MESRDKEHLLALKVMRLTKLSLYTTHLVSCDSSYFSCNILANEVEKDIGSPKDLELFNSGNLLMLPQSFGNIYLGETFSCYMSVHNDSQQKVTAVHVQADLQIGMQKIVLAGQRGNYSTFTELNPDHSVDDVIHHEVKEIGTHILACTVSYTTVNGEKMHFRKFFKFQVSKPLDVKTKFYNAEDYCSDEVYLEAPIQNITYAPMCLERVTLEPSNNFVSHQLNTIESINGVYQVFGETNCINPLDSRQYLFCLTPKPGTVTYSKLSKNVTSIGKLDIVWRTGMGEKGRLQTSQLERMVPGYGEIRLAVVEIPGIVKLEKLFPVTVRITNACDRALDLLLTLNNSFTNGILWHGISGQKITNLEKGSCVYVSLEAIAVRPGLQGLSGLTIKELFLNRIEDFADFAHVFATLDDECKLPELTLPASFQSLSIK</sequence>
<evidence type="ECO:0008006" key="6">
    <source>
        <dbReference type="Google" id="ProtNLM"/>
    </source>
</evidence>
<dbReference type="InterPro" id="IPR055427">
    <property type="entry name" value="TRAPPC13_N"/>
</dbReference>
<comment type="similarity">
    <text evidence="1">Belongs to the TRAPPC13 family.</text>
</comment>
<dbReference type="InterPro" id="IPR055429">
    <property type="entry name" value="TRAPPC13_M"/>
</dbReference>
<dbReference type="Pfam" id="PF06159">
    <property type="entry name" value="TRAPPC13_N"/>
    <property type="match status" value="1"/>
</dbReference>
<accession>A0A2L2YC36</accession>
<dbReference type="AlphaFoldDB" id="A0A2L2YC36"/>
<dbReference type="GO" id="GO:1990072">
    <property type="term" value="C:TRAPPIII protein complex"/>
    <property type="evidence" value="ECO:0007669"/>
    <property type="project" value="TreeGrafter"/>
</dbReference>
<name>A0A2L2YC36_PARTP</name>
<protein>
    <recommendedName>
        <fullName evidence="6">Trafficking protein particle complex subunit 13</fullName>
    </recommendedName>
</protein>
<dbReference type="InterPro" id="IPR010378">
    <property type="entry name" value="TRAPPC13"/>
</dbReference>
<dbReference type="PANTHER" id="PTHR13134:SF3">
    <property type="entry name" value="TRAFFICKING PROTEIN PARTICLE COMPLEX SUBUNIT 13"/>
    <property type="match status" value="1"/>
</dbReference>
<dbReference type="EMBL" id="IAAA01011345">
    <property type="protein sequence ID" value="LAA04930.1"/>
    <property type="molecule type" value="mRNA"/>
</dbReference>
<dbReference type="OrthoDB" id="10250284at2759"/>
<dbReference type="PANTHER" id="PTHR13134">
    <property type="entry name" value="TRAFFICKING PROTEIN PARTICLE COMPLEX SUBUNIT 13"/>
    <property type="match status" value="1"/>
</dbReference>
<reference evidence="5" key="1">
    <citation type="journal article" date="2016" name="Mol. Ecol. Resour.">
        <title>Evaluation of the impact of RNA preservation methods of spiders for de novo transcriptome assembly.</title>
        <authorList>
            <person name="Kono N."/>
            <person name="Nakamura H."/>
            <person name="Ito Y."/>
            <person name="Tomita M."/>
            <person name="Arakawa K."/>
        </authorList>
    </citation>
    <scope>NUCLEOTIDE SEQUENCE</scope>
    <source>
        <tissue evidence="5">Whole body</tissue>
    </source>
</reference>